<keyword evidence="1" id="KW-0812">Transmembrane</keyword>
<feature type="transmembrane region" description="Helical" evidence="1">
    <location>
        <begin position="225"/>
        <end position="247"/>
    </location>
</feature>
<comment type="caution">
    <text evidence="2">The sequence shown here is derived from an EMBL/GenBank/DDBJ whole genome shotgun (WGS) entry which is preliminary data.</text>
</comment>
<name>A0A7Z0ELB7_9ACTN</name>
<protein>
    <submittedName>
        <fullName evidence="2">Uncharacterized protein</fullName>
    </submittedName>
</protein>
<feature type="transmembrane region" description="Helical" evidence="1">
    <location>
        <begin position="52"/>
        <end position="73"/>
    </location>
</feature>
<evidence type="ECO:0000256" key="1">
    <source>
        <dbReference type="SAM" id="Phobius"/>
    </source>
</evidence>
<keyword evidence="1" id="KW-1133">Transmembrane helix</keyword>
<evidence type="ECO:0000313" key="2">
    <source>
        <dbReference type="EMBL" id="NYJ33726.1"/>
    </source>
</evidence>
<reference evidence="2 3" key="1">
    <citation type="submission" date="2020-07" db="EMBL/GenBank/DDBJ databases">
        <title>Sequencing the genomes of 1000 actinobacteria strains.</title>
        <authorList>
            <person name="Klenk H.-P."/>
        </authorList>
    </citation>
    <scope>NUCLEOTIDE SEQUENCE [LARGE SCALE GENOMIC DNA]</scope>
    <source>
        <strain evidence="2 3">DSM 44442</strain>
    </source>
</reference>
<feature type="transmembrane region" description="Helical" evidence="1">
    <location>
        <begin position="85"/>
        <end position="109"/>
    </location>
</feature>
<dbReference type="Proteomes" id="UP000572051">
    <property type="component" value="Unassembled WGS sequence"/>
</dbReference>
<proteinExistence type="predicted"/>
<gene>
    <name evidence="2" type="ORF">HNR10_001607</name>
</gene>
<dbReference type="RefSeq" id="WP_179822060.1">
    <property type="nucleotide sequence ID" value="NZ_JACCFS010000001.1"/>
</dbReference>
<keyword evidence="1" id="KW-0472">Membrane</keyword>
<dbReference type="EMBL" id="JACCFS010000001">
    <property type="protein sequence ID" value="NYJ33726.1"/>
    <property type="molecule type" value="Genomic_DNA"/>
</dbReference>
<feature type="transmembrane region" description="Helical" evidence="1">
    <location>
        <begin position="268"/>
        <end position="291"/>
    </location>
</feature>
<organism evidence="2 3">
    <name type="scientific">Nocardiopsis aegyptia</name>
    <dbReference type="NCBI Taxonomy" id="220378"/>
    <lineage>
        <taxon>Bacteria</taxon>
        <taxon>Bacillati</taxon>
        <taxon>Actinomycetota</taxon>
        <taxon>Actinomycetes</taxon>
        <taxon>Streptosporangiales</taxon>
        <taxon>Nocardiopsidaceae</taxon>
        <taxon>Nocardiopsis</taxon>
    </lineage>
</organism>
<feature type="transmembrane region" description="Helical" evidence="1">
    <location>
        <begin position="186"/>
        <end position="205"/>
    </location>
</feature>
<feature type="transmembrane region" description="Helical" evidence="1">
    <location>
        <begin position="311"/>
        <end position="329"/>
    </location>
</feature>
<evidence type="ECO:0000313" key="3">
    <source>
        <dbReference type="Proteomes" id="UP000572051"/>
    </source>
</evidence>
<sequence>MTGPALVAAAWSTVSALLGLYWARGGAGFPFGEGDPEPALSWFGRATAEVGGPVIAMAAGAAAVIGLVMALPLRSAVARRFLAAAGWALAVVLLVIVPDYRVLMGVVYAPVLAVGWPLGLVATESVAGVYSWTVLSQIWCMAGGYAWAMAALGQGRRAGGACTVCGRTADEAGWTSRESAAAWGRTAVFVSVLMPLAYCVTRWAWALGISLGDPSSMVAEMGPGVRLAAAFLATSGLGGAVLTFGLIRPWGEVFPRWMVGLAGRRVPIMLAVIPAALVSVLFVNAGLMYIRLFLPQVIAEPAAWGAAAPEFLFPVWGGALAVATLAYYLRRRGGCADCGRGGEANGV</sequence>
<accession>A0A7Z0ELB7</accession>
<keyword evidence="3" id="KW-1185">Reference proteome</keyword>
<dbReference type="AlphaFoldDB" id="A0A7Z0ELB7"/>